<name>A0A0M0BNV6_9ARCH</name>
<protein>
    <recommendedName>
        <fullName evidence="12">Exosortase/archaeosortase family protein</fullName>
    </recommendedName>
</protein>
<dbReference type="Proteomes" id="UP000037210">
    <property type="component" value="Unassembled WGS sequence"/>
</dbReference>
<gene>
    <name evidence="10" type="ORF">AC482_04680</name>
</gene>
<organism evidence="10 11">
    <name type="scientific">miscellaneous Crenarchaeota group-15 archaeon DG-45</name>
    <dbReference type="NCBI Taxonomy" id="1685127"/>
    <lineage>
        <taxon>Archaea</taxon>
        <taxon>Candidatus Bathyarchaeota</taxon>
        <taxon>MCG-15</taxon>
    </lineage>
</organism>
<sequence length="227" mass="24312">MERRPDERGSSARAEGEGIYRGLIVAAAFAFMVLPFVTTFNELLTKLVEGMRLVALIQGVAAPFLVRVVAVILGALGVPAAFDGSYLCLTGGWMPLRIYISWNCIGWQSFILLAFTFATGLRGPYTLRSKLLTAILGVEGTFLVSVLRILVPCLLGYRFGYVPAIVFHDYLGTVLTLIWLGALWHLSFGSLLVRAGPPAGALSGSEGDTSEGNKTPEGRSSDGPAGR</sequence>
<dbReference type="AlphaFoldDB" id="A0A0M0BNV6"/>
<keyword evidence="3" id="KW-0645">Protease</keyword>
<keyword evidence="7 9" id="KW-0472">Membrane</keyword>
<keyword evidence="4 9" id="KW-0812">Transmembrane</keyword>
<feature type="transmembrane region" description="Helical" evidence="9">
    <location>
        <begin position="20"/>
        <end position="41"/>
    </location>
</feature>
<proteinExistence type="predicted"/>
<accession>A0A0M0BNV6</accession>
<feature type="transmembrane region" description="Helical" evidence="9">
    <location>
        <begin position="170"/>
        <end position="193"/>
    </location>
</feature>
<dbReference type="EMBL" id="LFWZ01000041">
    <property type="protein sequence ID" value="KON30104.1"/>
    <property type="molecule type" value="Genomic_DNA"/>
</dbReference>
<feature type="transmembrane region" description="Helical" evidence="9">
    <location>
        <begin position="98"/>
        <end position="119"/>
    </location>
</feature>
<keyword evidence="5" id="KW-0378">Hydrolase</keyword>
<dbReference type="GO" id="GO:0008233">
    <property type="term" value="F:peptidase activity"/>
    <property type="evidence" value="ECO:0007669"/>
    <property type="project" value="UniProtKB-KW"/>
</dbReference>
<dbReference type="GO" id="GO:0006508">
    <property type="term" value="P:proteolysis"/>
    <property type="evidence" value="ECO:0007669"/>
    <property type="project" value="UniProtKB-KW"/>
</dbReference>
<evidence type="ECO:0000313" key="11">
    <source>
        <dbReference type="Proteomes" id="UP000037210"/>
    </source>
</evidence>
<comment type="caution">
    <text evidence="10">The sequence shown here is derived from an EMBL/GenBank/DDBJ whole genome shotgun (WGS) entry which is preliminary data.</text>
</comment>
<evidence type="ECO:0000256" key="6">
    <source>
        <dbReference type="ARBA" id="ARBA00022989"/>
    </source>
</evidence>
<feature type="region of interest" description="Disordered" evidence="8">
    <location>
        <begin position="199"/>
        <end position="227"/>
    </location>
</feature>
<feature type="transmembrane region" description="Helical" evidence="9">
    <location>
        <begin position="131"/>
        <end position="150"/>
    </location>
</feature>
<keyword evidence="2" id="KW-1003">Cell membrane</keyword>
<evidence type="ECO:0000256" key="5">
    <source>
        <dbReference type="ARBA" id="ARBA00022801"/>
    </source>
</evidence>
<evidence type="ECO:0008006" key="12">
    <source>
        <dbReference type="Google" id="ProtNLM"/>
    </source>
</evidence>
<evidence type="ECO:0000256" key="2">
    <source>
        <dbReference type="ARBA" id="ARBA00022475"/>
    </source>
</evidence>
<feature type="transmembrane region" description="Helical" evidence="9">
    <location>
        <begin position="53"/>
        <end position="78"/>
    </location>
</feature>
<reference evidence="10 11" key="1">
    <citation type="submission" date="2015-06" db="EMBL/GenBank/DDBJ databases">
        <title>New insights into the roles of widespread benthic archaea in carbon and nitrogen cycling.</title>
        <authorList>
            <person name="Lazar C.S."/>
            <person name="Baker B.J."/>
            <person name="Seitz K.W."/>
            <person name="Hyde A.S."/>
            <person name="Dick G.J."/>
            <person name="Hinrichs K.-U."/>
            <person name="Teske A.P."/>
        </authorList>
    </citation>
    <scope>NUCLEOTIDE SEQUENCE [LARGE SCALE GENOMIC DNA]</scope>
    <source>
        <strain evidence="10">DG-45</strain>
    </source>
</reference>
<evidence type="ECO:0000313" key="10">
    <source>
        <dbReference type="EMBL" id="KON30104.1"/>
    </source>
</evidence>
<evidence type="ECO:0000256" key="9">
    <source>
        <dbReference type="SAM" id="Phobius"/>
    </source>
</evidence>
<evidence type="ECO:0000256" key="3">
    <source>
        <dbReference type="ARBA" id="ARBA00022670"/>
    </source>
</evidence>
<dbReference type="InterPro" id="IPR026392">
    <property type="entry name" value="Exo/Archaeosortase_dom"/>
</dbReference>
<keyword evidence="6 9" id="KW-1133">Transmembrane helix</keyword>
<evidence type="ECO:0000256" key="7">
    <source>
        <dbReference type="ARBA" id="ARBA00023136"/>
    </source>
</evidence>
<dbReference type="GO" id="GO:0005886">
    <property type="term" value="C:plasma membrane"/>
    <property type="evidence" value="ECO:0007669"/>
    <property type="project" value="UniProtKB-SubCell"/>
</dbReference>
<comment type="subcellular location">
    <subcellularLocation>
        <location evidence="1">Cell membrane</location>
        <topology evidence="1">Multi-pass membrane protein</topology>
    </subcellularLocation>
</comment>
<evidence type="ECO:0000256" key="4">
    <source>
        <dbReference type="ARBA" id="ARBA00022692"/>
    </source>
</evidence>
<dbReference type="NCBIfam" id="TIGR04178">
    <property type="entry name" value="exo_archaeo"/>
    <property type="match status" value="1"/>
</dbReference>
<evidence type="ECO:0000256" key="1">
    <source>
        <dbReference type="ARBA" id="ARBA00004651"/>
    </source>
</evidence>
<evidence type="ECO:0000256" key="8">
    <source>
        <dbReference type="SAM" id="MobiDB-lite"/>
    </source>
</evidence>